<accession>A0A7M5X3W8</accession>
<sequence>MLVMWNFVVYHFNRLYRRFPVKKFVIFAVCILLGYKIVTKSYHRYTHNVWVEERKTLIERYEADKSNFVNQDAACAIPRLNPFSKEVIHMMHKTWEKCSLVEYGQIEDGVFVVDGKKNPFILTVYIQYIRRAPKRGEISNDFAVSYSEKIFLKKENGKFSLTLTEDHIRVGMVIDKTRNQLHVEFQSHVTKTPGRLNHLKKLKEMASGLKMNVAIQMFDSQSNANIRRQAVRTIQYLEQDEHSFIFNANSIVGDGTTAQVSAMLTGIAEEDQYETRRGFPNTRTVDDFTWIFEDFSNAGYATVYTEEDTRYGTFNYRLNGFKEPPTLWYPKPTWLSWDAIYLRHSLCSAEKNMAYLKYFDQMFDGVGKFAFALTAYLTHDSLDAMQSIDQSIVELIQYYKNEGNTMFVLFGDHGSRTGGVRDSLQGKLEERLPFLSITMPKWFRKKHPDFYKAMGENTNVLTSYFDVYATYRHILSYPVLPTDVFGQSLFTKLPLNRTCGDVGVKEHWCACLDYKDISVNDPSVKLVAGEVVKYMNSLLVGLNNERKTCAQMSLDKIIHAGVRKPKEVVQKFKNTKRNEKCDSCAIDLDQSMETDQVSIRSFEIVLTVQPSGGKFEVNAKLGLDNVVTVDPQISRINMYGDQPKCIATIYPHLRPFCYCV</sequence>
<dbReference type="InterPro" id="IPR004245">
    <property type="entry name" value="DUF229"/>
</dbReference>
<organism evidence="1 2">
    <name type="scientific">Clytia hemisphaerica</name>
    <dbReference type="NCBI Taxonomy" id="252671"/>
    <lineage>
        <taxon>Eukaryota</taxon>
        <taxon>Metazoa</taxon>
        <taxon>Cnidaria</taxon>
        <taxon>Hydrozoa</taxon>
        <taxon>Hydroidolina</taxon>
        <taxon>Leptothecata</taxon>
        <taxon>Obeliida</taxon>
        <taxon>Clytiidae</taxon>
        <taxon>Clytia</taxon>
    </lineage>
</organism>
<dbReference type="Proteomes" id="UP000594262">
    <property type="component" value="Unplaced"/>
</dbReference>
<name>A0A7M5X3W8_9CNID</name>
<dbReference type="EnsemblMetazoa" id="CLYHEMT017137.1">
    <property type="protein sequence ID" value="CLYHEMP017137.1"/>
    <property type="gene ID" value="CLYHEMG017137"/>
</dbReference>
<dbReference type="FunFam" id="3.40.720.10:FF:000017">
    <property type="entry name" value="Predicted protein"/>
    <property type="match status" value="1"/>
</dbReference>
<dbReference type="GO" id="GO:0005615">
    <property type="term" value="C:extracellular space"/>
    <property type="evidence" value="ECO:0007669"/>
    <property type="project" value="TreeGrafter"/>
</dbReference>
<dbReference type="OrthoDB" id="413313at2759"/>
<reference evidence="1" key="1">
    <citation type="submission" date="2021-01" db="UniProtKB">
        <authorList>
            <consortium name="EnsemblMetazoa"/>
        </authorList>
    </citation>
    <scope>IDENTIFICATION</scope>
</reference>
<evidence type="ECO:0000313" key="2">
    <source>
        <dbReference type="Proteomes" id="UP000594262"/>
    </source>
</evidence>
<dbReference type="CDD" id="cd16021">
    <property type="entry name" value="ALP_like"/>
    <property type="match status" value="1"/>
</dbReference>
<protein>
    <submittedName>
        <fullName evidence="1">Uncharacterized protein</fullName>
    </submittedName>
</protein>
<dbReference type="SUPFAM" id="SSF53649">
    <property type="entry name" value="Alkaline phosphatase-like"/>
    <property type="match status" value="1"/>
</dbReference>
<dbReference type="RefSeq" id="XP_066933796.1">
    <property type="nucleotide sequence ID" value="XM_067077695.1"/>
</dbReference>
<dbReference type="Pfam" id="PF02995">
    <property type="entry name" value="DUF229"/>
    <property type="match status" value="1"/>
</dbReference>
<dbReference type="AlphaFoldDB" id="A0A7M5X3W8"/>
<dbReference type="InterPro" id="IPR017850">
    <property type="entry name" value="Alkaline_phosphatase_core_sf"/>
</dbReference>
<dbReference type="Gene3D" id="3.40.720.10">
    <property type="entry name" value="Alkaline Phosphatase, subunit A"/>
    <property type="match status" value="1"/>
</dbReference>
<keyword evidence="2" id="KW-1185">Reference proteome</keyword>
<dbReference type="PANTHER" id="PTHR10974">
    <property type="entry name" value="FI08016P-RELATED"/>
    <property type="match status" value="1"/>
</dbReference>
<evidence type="ECO:0000313" key="1">
    <source>
        <dbReference type="EnsemblMetazoa" id="CLYHEMP017137.1"/>
    </source>
</evidence>
<proteinExistence type="predicted"/>
<dbReference type="GeneID" id="136821459"/>
<dbReference type="PANTHER" id="PTHR10974:SF1">
    <property type="entry name" value="FI08016P-RELATED"/>
    <property type="match status" value="1"/>
</dbReference>